<feature type="region of interest" description="Disordered" evidence="1">
    <location>
        <begin position="1"/>
        <end position="28"/>
    </location>
</feature>
<name>A0A443IQ80_9RHOB</name>
<organism evidence="2 3">
    <name type="scientific">Paenirhodobacter populi</name>
    <dbReference type="NCBI Taxonomy" id="2306993"/>
    <lineage>
        <taxon>Bacteria</taxon>
        <taxon>Pseudomonadati</taxon>
        <taxon>Pseudomonadota</taxon>
        <taxon>Alphaproteobacteria</taxon>
        <taxon>Rhodobacterales</taxon>
        <taxon>Rhodobacter group</taxon>
        <taxon>Paenirhodobacter</taxon>
    </lineage>
</organism>
<dbReference type="Proteomes" id="UP000285710">
    <property type="component" value="Unassembled WGS sequence"/>
</dbReference>
<comment type="caution">
    <text evidence="2">The sequence shown here is derived from an EMBL/GenBank/DDBJ whole genome shotgun (WGS) entry which is preliminary data.</text>
</comment>
<feature type="compositionally biased region" description="Low complexity" evidence="1">
    <location>
        <begin position="10"/>
        <end position="23"/>
    </location>
</feature>
<sequence>MTRIALSGLSGQTGVTVQSGGQTASATGVLPGPEMPAPSAAYVLDTVQERALGPISVTIAGGWNGSGFGAGFVPGVLSNYGLVSAVTGDRVVVPNLDHYDSYAPAIYAGAELEFRRISDGGMFRVATARVAEADFPLYALLPTSGVTALAGTTFRHRLDSWNRRDVSYWYAVSAVGPDGRIGVRSGWQSYVAGAGTDSGLTVPAPETVTVPTRSEGGSLAAPQDLSLTVAGDATVDLSWSAVPGAAGYVVWLAYSDPATWPATVGEFRIEDLQGGAPQAGDLVIWRKELMQVTADMFCSRVYGAGGSYQNLFPAFLGTPFGGTSPRAAWEVRAWEEGEKPSESLGYYYLRQTVPTGARAGGGIFWSGGTGQTYYYRKKQGDVLAVDVWIRASTPVTMSFTSGQPKEPAQTFQVGTEWQEYHLTSDFAPEPAGTSAYRWGITSTTAEAEMTVEFARLRVSLEGTDYGSLMPALAQSLLRGQKVRDHSLIKTRPATYTAKIVTSPAGEGYRGWTCGQHMDLCRAAEATPWVQLEWALFKEDWLLWAAWLAQNHADFDKIMLEIGNENWNSLAAFWPIPGMTDEATGQAVTNGAVYGMMSRMIYEWLQESPFWPDLENRIELVIGGHVASAFGERAYAQCPEAKYVTVANYNGGWDTGTDKALENGETFRRSLAFAGGESKLVTREAGIADAATALGKVVGTDVFHDLYEAGPGYQRNGLNGVSVSAAEVIVQECVMKSRASAAAQLDAICTAWKRGWLSNWFILARGDYWTSHSNEGVEYLTYAVGRAIGESLGAFRTHDIHALAMAAQDGLDDVAIHAFESLTHPDRWLIAVLNRAIDRSVLDPSDPLYDAADRGLRPVTVNTGFAAAAGCRVFRGGLGNMREHNRYPAGTRLTTEGTYVADPLCVEFDMDWHETDLPDDVGRLVIDDSLGAESGGLRGGNFILIELSGMTRA</sequence>
<keyword evidence="3" id="KW-1185">Reference proteome</keyword>
<evidence type="ECO:0000313" key="3">
    <source>
        <dbReference type="Proteomes" id="UP000285710"/>
    </source>
</evidence>
<accession>A0A443IQ80</accession>
<proteinExistence type="predicted"/>
<protein>
    <submittedName>
        <fullName evidence="2">Uncharacterized protein</fullName>
    </submittedName>
</protein>
<reference evidence="2 3" key="1">
    <citation type="submission" date="2019-01" db="EMBL/GenBank/DDBJ databases">
        <title>Sinorhodobacter populi sp. nov. isolated from the symptomatic bark tissue of Populus euramericana canker.</title>
        <authorList>
            <person name="Xu G."/>
        </authorList>
    </citation>
    <scope>NUCLEOTIDE SEQUENCE [LARGE SCALE GENOMIC DNA]</scope>
    <source>
        <strain evidence="2 3">2D-5</strain>
    </source>
</reference>
<dbReference type="RefSeq" id="WP_128270464.1">
    <property type="nucleotide sequence ID" value="NZ_SAUW01000018.1"/>
</dbReference>
<dbReference type="AlphaFoldDB" id="A0A443IQ80"/>
<evidence type="ECO:0000313" key="2">
    <source>
        <dbReference type="EMBL" id="RWR08151.1"/>
    </source>
</evidence>
<reference evidence="2 3" key="2">
    <citation type="submission" date="2019-01" db="EMBL/GenBank/DDBJ databases">
        <authorList>
            <person name="Li Y."/>
        </authorList>
    </citation>
    <scope>NUCLEOTIDE SEQUENCE [LARGE SCALE GENOMIC DNA]</scope>
    <source>
        <strain evidence="2 3">2D-5</strain>
    </source>
</reference>
<evidence type="ECO:0000256" key="1">
    <source>
        <dbReference type="SAM" id="MobiDB-lite"/>
    </source>
</evidence>
<dbReference type="EMBL" id="SAUW01000018">
    <property type="protein sequence ID" value="RWR08151.1"/>
    <property type="molecule type" value="Genomic_DNA"/>
</dbReference>
<gene>
    <name evidence="2" type="ORF">D2T33_16125</name>
</gene>